<dbReference type="AlphaFoldDB" id="A0A2N0S0Y7"/>
<reference evidence="1 2" key="1">
    <citation type="submission" date="2017-10" db="EMBL/GenBank/DDBJ databases">
        <title>Extensive intraspecific genome diversity in a model arbuscular mycorrhizal fungus.</title>
        <authorList>
            <person name="Chen E.C.H."/>
            <person name="Morin E."/>
            <person name="Baudet D."/>
            <person name="Noel J."/>
            <person name="Ndikumana S."/>
            <person name="Charron P."/>
            <person name="St-Onge C."/>
            <person name="Giorgi J."/>
            <person name="Grigoriev I.V."/>
            <person name="Roux C."/>
            <person name="Martin F.M."/>
            <person name="Corradi N."/>
        </authorList>
    </citation>
    <scope>NUCLEOTIDE SEQUENCE [LARGE SCALE GENOMIC DNA]</scope>
    <source>
        <strain evidence="1 2">A1</strain>
    </source>
</reference>
<dbReference type="EMBL" id="LLXH01000290">
    <property type="protein sequence ID" value="PKC69196.1"/>
    <property type="molecule type" value="Genomic_DNA"/>
</dbReference>
<dbReference type="VEuPathDB" id="FungiDB:RhiirA1_415990"/>
<gene>
    <name evidence="1" type="ORF">RhiirA1_415990</name>
</gene>
<feature type="non-terminal residue" evidence="1">
    <location>
        <position position="64"/>
    </location>
</feature>
<name>A0A2N0S0Y7_9GLOM</name>
<reference evidence="1 2" key="2">
    <citation type="submission" date="2017-10" db="EMBL/GenBank/DDBJ databases">
        <title>Genome analyses suggest a sexual origin of heterokaryosis in a supposedly ancient asexual fungus.</title>
        <authorList>
            <person name="Corradi N."/>
            <person name="Sedzielewska K."/>
            <person name="Noel J."/>
            <person name="Charron P."/>
            <person name="Farinelli L."/>
            <person name="Marton T."/>
            <person name="Kruger M."/>
            <person name="Pelin A."/>
            <person name="Brachmann A."/>
            <person name="Corradi N."/>
        </authorList>
    </citation>
    <scope>NUCLEOTIDE SEQUENCE [LARGE SCALE GENOMIC DNA]</scope>
    <source>
        <strain evidence="1 2">A1</strain>
    </source>
</reference>
<evidence type="ECO:0000313" key="1">
    <source>
        <dbReference type="EMBL" id="PKC69196.1"/>
    </source>
</evidence>
<dbReference type="Proteomes" id="UP000232688">
    <property type="component" value="Unassembled WGS sequence"/>
</dbReference>
<comment type="caution">
    <text evidence="1">The sequence shown here is derived from an EMBL/GenBank/DDBJ whole genome shotgun (WGS) entry which is preliminary data.</text>
</comment>
<evidence type="ECO:0000313" key="2">
    <source>
        <dbReference type="Proteomes" id="UP000232688"/>
    </source>
</evidence>
<proteinExistence type="predicted"/>
<sequence length="64" mass="7637">MSHHRRACVMHQKKFFSTEINHFLRPTQNLRNEINNNKSTHASNVFSKWLSHSKKEVYSNRLGI</sequence>
<organism evidence="1 2">
    <name type="scientific">Rhizophagus irregularis</name>
    <dbReference type="NCBI Taxonomy" id="588596"/>
    <lineage>
        <taxon>Eukaryota</taxon>
        <taxon>Fungi</taxon>
        <taxon>Fungi incertae sedis</taxon>
        <taxon>Mucoromycota</taxon>
        <taxon>Glomeromycotina</taxon>
        <taxon>Glomeromycetes</taxon>
        <taxon>Glomerales</taxon>
        <taxon>Glomeraceae</taxon>
        <taxon>Rhizophagus</taxon>
    </lineage>
</organism>
<accession>A0A2N0S0Y7</accession>
<protein>
    <submittedName>
        <fullName evidence="1">Uncharacterized protein</fullName>
    </submittedName>
</protein>